<proteinExistence type="predicted"/>
<dbReference type="Proteomes" id="UP000034866">
    <property type="component" value="Chromosome"/>
</dbReference>
<reference evidence="3" key="2">
    <citation type="submission" date="2015-03" db="EMBL/GenBank/DDBJ databases">
        <title>Genome sequence of Azospirillum thiophilum strain DSM 21654T.</title>
        <authorList>
            <person name="Kwak Y."/>
            <person name="Shin J.-H."/>
        </authorList>
    </citation>
    <scope>NUCLEOTIDE SEQUENCE [LARGE SCALE GENOMIC DNA]</scope>
    <source>
        <strain evidence="3">DSM 15199</strain>
    </source>
</reference>
<feature type="domain" description="Transposase DDE" evidence="1">
    <location>
        <begin position="6"/>
        <end position="51"/>
    </location>
</feature>
<evidence type="ECO:0000313" key="2">
    <source>
        <dbReference type="EMBL" id="AKH64451.1"/>
    </source>
</evidence>
<gene>
    <name evidence="2" type="ORF">VY86_15065</name>
</gene>
<keyword evidence="3" id="KW-1185">Reference proteome</keyword>
<dbReference type="EMBL" id="CP011104">
    <property type="protein sequence ID" value="AKH64451.1"/>
    <property type="molecule type" value="Genomic_DNA"/>
</dbReference>
<organism evidence="2 3">
    <name type="scientific">Photorhabdus thracensis</name>
    <dbReference type="NCBI Taxonomy" id="230089"/>
    <lineage>
        <taxon>Bacteria</taxon>
        <taxon>Pseudomonadati</taxon>
        <taxon>Pseudomonadota</taxon>
        <taxon>Gammaproteobacteria</taxon>
        <taxon>Enterobacterales</taxon>
        <taxon>Morganellaceae</taxon>
        <taxon>Photorhabdus</taxon>
    </lineage>
</organism>
<protein>
    <recommendedName>
        <fullName evidence="1">Transposase DDE domain-containing protein</fullName>
    </recommendedName>
</protein>
<sequence>MGGFFSKGYISQALFDDLNATGVTFITDTRSNMKAKVLSVWDKMVLSKRFIRSANACDRNVRRCRATAAATCAGCQLALIGNKTRDGYREFS</sequence>
<dbReference type="KEGG" id="ptt:VY86_15065"/>
<dbReference type="Pfam" id="PF13612">
    <property type="entry name" value="DDE_Tnp_1_3"/>
    <property type="match status" value="1"/>
</dbReference>
<evidence type="ECO:0000313" key="3">
    <source>
        <dbReference type="Proteomes" id="UP000034866"/>
    </source>
</evidence>
<name>A0A0F7LRI5_9GAMM</name>
<dbReference type="PATRIC" id="fig|230089.6.peg.3394"/>
<evidence type="ECO:0000259" key="1">
    <source>
        <dbReference type="Pfam" id="PF13612"/>
    </source>
</evidence>
<dbReference type="InterPro" id="IPR025668">
    <property type="entry name" value="Tnp_DDE_dom"/>
</dbReference>
<reference evidence="2 3" key="1">
    <citation type="journal article" date="2015" name="J. Biotechnol.">
        <title>Complete genome sequence of Photorhabdus temperata subsp. thracensis 39-8(T), an entomopathogenic bacterium for the improved commercial bioinsecticide.</title>
        <authorList>
            <person name="Kwak Y."/>
            <person name="Shin J.H."/>
        </authorList>
    </citation>
    <scope>NUCLEOTIDE SEQUENCE [LARGE SCALE GENOMIC DNA]</scope>
    <source>
        <strain evidence="2 3">DSM 15199</strain>
    </source>
</reference>
<dbReference type="AlphaFoldDB" id="A0A0F7LRI5"/>
<accession>A0A0F7LRI5</accession>